<dbReference type="AlphaFoldDB" id="A0A927GL89"/>
<reference evidence="1" key="1">
    <citation type="submission" date="2020-09" db="EMBL/GenBank/DDBJ databases">
        <authorList>
            <person name="Kim M.K."/>
        </authorList>
    </citation>
    <scope>NUCLEOTIDE SEQUENCE</scope>
    <source>
        <strain evidence="1">BT664</strain>
    </source>
</reference>
<organism evidence="1 2">
    <name type="scientific">Hymenobacter montanus</name>
    <dbReference type="NCBI Taxonomy" id="2771359"/>
    <lineage>
        <taxon>Bacteria</taxon>
        <taxon>Pseudomonadati</taxon>
        <taxon>Bacteroidota</taxon>
        <taxon>Cytophagia</taxon>
        <taxon>Cytophagales</taxon>
        <taxon>Hymenobacteraceae</taxon>
        <taxon>Hymenobacter</taxon>
    </lineage>
</organism>
<accession>A0A927GL89</accession>
<dbReference type="RefSeq" id="WP_191007218.1">
    <property type="nucleotide sequence ID" value="NZ_JACXAD010000037.1"/>
</dbReference>
<proteinExistence type="predicted"/>
<evidence type="ECO:0000313" key="1">
    <source>
        <dbReference type="EMBL" id="MBD2770408.1"/>
    </source>
</evidence>
<dbReference type="Proteomes" id="UP000612233">
    <property type="component" value="Unassembled WGS sequence"/>
</dbReference>
<evidence type="ECO:0000313" key="2">
    <source>
        <dbReference type="Proteomes" id="UP000612233"/>
    </source>
</evidence>
<protein>
    <recommendedName>
        <fullName evidence="3">Spi protease inhibitor domain-containing protein</fullName>
    </recommendedName>
</protein>
<name>A0A927GL89_9BACT</name>
<sequence length="161" mass="18313">MRRLAFLLLLLGPVLCNGQSFNRPLTEAVRMPRPAILQLIAHLEKHENYPVMPERFTQLPTFNVLHPSQRELTDGIYYFISSAHDTGNLFINRKGKITVLLNSSTAEILTAYSTYLKRNPLPEATEIAYLSAISAFLKHQYKSRKEMIKSGALQELKQGAR</sequence>
<gene>
    <name evidence="1" type="ORF">IC235_21185</name>
</gene>
<keyword evidence="2" id="KW-1185">Reference proteome</keyword>
<comment type="caution">
    <text evidence="1">The sequence shown here is derived from an EMBL/GenBank/DDBJ whole genome shotgun (WGS) entry which is preliminary data.</text>
</comment>
<dbReference type="EMBL" id="JACXAD010000037">
    <property type="protein sequence ID" value="MBD2770408.1"/>
    <property type="molecule type" value="Genomic_DNA"/>
</dbReference>
<evidence type="ECO:0008006" key="3">
    <source>
        <dbReference type="Google" id="ProtNLM"/>
    </source>
</evidence>